<evidence type="ECO:0000256" key="9">
    <source>
        <dbReference type="SAM" id="SignalP"/>
    </source>
</evidence>
<dbReference type="InterPro" id="IPR000585">
    <property type="entry name" value="Hemopexin-like_dom"/>
</dbReference>
<dbReference type="PROSITE" id="PS50958">
    <property type="entry name" value="SMB_2"/>
    <property type="match status" value="2"/>
</dbReference>
<evidence type="ECO:0000256" key="8">
    <source>
        <dbReference type="SAM" id="MobiDB-lite"/>
    </source>
</evidence>
<dbReference type="Pfam" id="PF00045">
    <property type="entry name" value="Hemopexin"/>
    <property type="match status" value="1"/>
</dbReference>
<evidence type="ECO:0000313" key="12">
    <source>
        <dbReference type="Proteomes" id="UP001314229"/>
    </source>
</evidence>
<dbReference type="PROSITE" id="PS00524">
    <property type="entry name" value="SMB_1"/>
    <property type="match status" value="2"/>
</dbReference>
<dbReference type="InterPro" id="IPR051298">
    <property type="entry name" value="Heme_transport/Cell_adhesion"/>
</dbReference>
<dbReference type="AlphaFoldDB" id="A0AAV1PK59"/>
<feature type="signal peptide" evidence="9">
    <location>
        <begin position="1"/>
        <end position="21"/>
    </location>
</feature>
<feature type="domain" description="SMB" evidence="10">
    <location>
        <begin position="21"/>
        <end position="60"/>
    </location>
</feature>
<evidence type="ECO:0000259" key="10">
    <source>
        <dbReference type="PROSITE" id="PS50958"/>
    </source>
</evidence>
<dbReference type="CDD" id="cd00094">
    <property type="entry name" value="HX"/>
    <property type="match status" value="1"/>
</dbReference>
<dbReference type="SUPFAM" id="SSF90188">
    <property type="entry name" value="Somatomedin B domain"/>
    <property type="match status" value="2"/>
</dbReference>
<sequence>MPSTIFCSVIFVACAVTFSAAQTSCKGRCGGEYYRGYDCQCDYTCLNYGECCDDYESKCTTVNSCQGRCGESFKRGRKCTCDPDCIKYNQCCPDFKAHCDAEGKFSPAYIQHDCVYMYGQSVPTDEYTNNGPEDPLVRHTPESTSGYGPSTADPLDQVTTEPTPPTDPQTQMTPSDNQPTQASGEVPTESADVSDPETTSSPDSGTTLPPASTEVQDVSSQPTTTSAPQTDPNATANPPEPEPEPEPEVQAGDTDPTEAPTTTSDPPVASVSTELKQDSSTGSEDATTSASITLDPTPIPDGTTLKPEPDGTGGDSGDATTDPSSSLPDLQDPSTDGSPAAEIDSLTTRVPLITDAPQGDTKDDATPGETTADPLQVTPEPTKPQPSEPTSKPQVKPGPHKPLPTKPTPSKPISKPDTKPMDPSRTLNVDNPRDYQGDDSNDTNLCSGRPVSAVTTLSNGTIAVFRGHYFWFLDSNRVPGPARSITQVWGVPSPIDTVFTRCNCQGKTYIFKGNRYWRYENDVIDTGYPQLIETGFDGLRGHITAALSVPQYRQRRESVYFFKRGGMVQKYSYKFGTSPTCGRKVQYTVTTIRNRLARQAVSLLGPTINIRKSWTGFPSTITAAVSIPAIREPEGYKYYVFSKSKSYNIRVDAARPVIAAPKPSTSPQSNSVFKCPKKV</sequence>
<evidence type="ECO:0000313" key="11">
    <source>
        <dbReference type="EMBL" id="CAK6971309.1"/>
    </source>
</evidence>
<feature type="compositionally biased region" description="Low complexity" evidence="8">
    <location>
        <begin position="219"/>
        <end position="230"/>
    </location>
</feature>
<dbReference type="GO" id="GO:0030247">
    <property type="term" value="F:polysaccharide binding"/>
    <property type="evidence" value="ECO:0007669"/>
    <property type="project" value="InterPro"/>
</dbReference>
<evidence type="ECO:0000256" key="4">
    <source>
        <dbReference type="ARBA" id="ARBA00022737"/>
    </source>
</evidence>
<dbReference type="Proteomes" id="UP001314229">
    <property type="component" value="Unassembled WGS sequence"/>
</dbReference>
<dbReference type="Gene3D" id="2.110.10.10">
    <property type="entry name" value="Hemopexin-like domain"/>
    <property type="match status" value="1"/>
</dbReference>
<dbReference type="GO" id="GO:0006955">
    <property type="term" value="P:immune response"/>
    <property type="evidence" value="ECO:0007669"/>
    <property type="project" value="InterPro"/>
</dbReference>
<accession>A0AAV1PK59</accession>
<feature type="compositionally biased region" description="Polar residues" evidence="8">
    <location>
        <begin position="196"/>
        <end position="218"/>
    </location>
</feature>
<evidence type="ECO:0000256" key="7">
    <source>
        <dbReference type="PROSITE-ProRule" id="PRU01011"/>
    </source>
</evidence>
<dbReference type="InterPro" id="IPR001212">
    <property type="entry name" value="Somatomedin_B_dom"/>
</dbReference>
<comment type="caution">
    <text evidence="11">The sequence shown here is derived from an EMBL/GenBank/DDBJ whole genome shotgun (WGS) entry which is preliminary data.</text>
</comment>
<organism evidence="11 12">
    <name type="scientific">Scomber scombrus</name>
    <name type="common">Atlantic mackerel</name>
    <name type="synonym">Scomber vernalis</name>
    <dbReference type="NCBI Taxonomy" id="13677"/>
    <lineage>
        <taxon>Eukaryota</taxon>
        <taxon>Metazoa</taxon>
        <taxon>Chordata</taxon>
        <taxon>Craniata</taxon>
        <taxon>Vertebrata</taxon>
        <taxon>Euteleostomi</taxon>
        <taxon>Actinopterygii</taxon>
        <taxon>Neopterygii</taxon>
        <taxon>Teleostei</taxon>
        <taxon>Neoteleostei</taxon>
        <taxon>Acanthomorphata</taxon>
        <taxon>Pelagiaria</taxon>
        <taxon>Scombriformes</taxon>
        <taxon>Scombridae</taxon>
        <taxon>Scomber</taxon>
    </lineage>
</organism>
<evidence type="ECO:0000256" key="1">
    <source>
        <dbReference type="ARBA" id="ARBA00004613"/>
    </source>
</evidence>
<keyword evidence="12" id="KW-1185">Reference proteome</keyword>
<evidence type="ECO:0000256" key="6">
    <source>
        <dbReference type="ARBA" id="ARBA00023180"/>
    </source>
</evidence>
<evidence type="ECO:0000256" key="3">
    <source>
        <dbReference type="ARBA" id="ARBA00022729"/>
    </source>
</evidence>
<evidence type="ECO:0000256" key="2">
    <source>
        <dbReference type="ARBA" id="ARBA00022525"/>
    </source>
</evidence>
<keyword evidence="3 9" id="KW-0732">Signal</keyword>
<gene>
    <name evidence="11" type="ORF">FSCOSCO3_A032317</name>
</gene>
<dbReference type="SUPFAM" id="SSF50923">
    <property type="entry name" value="Hemopexin-like domain"/>
    <property type="match status" value="1"/>
</dbReference>
<feature type="region of interest" description="Disordered" evidence="8">
    <location>
        <begin position="125"/>
        <end position="446"/>
    </location>
</feature>
<dbReference type="Gene3D" id="4.10.410.20">
    <property type="match status" value="2"/>
</dbReference>
<feature type="compositionally biased region" description="Polar residues" evidence="8">
    <location>
        <begin position="259"/>
        <end position="294"/>
    </location>
</feature>
<keyword evidence="5" id="KW-1015">Disulfide bond</keyword>
<dbReference type="SMART" id="SM00120">
    <property type="entry name" value="HX"/>
    <property type="match status" value="2"/>
</dbReference>
<dbReference type="InterPro" id="IPR018486">
    <property type="entry name" value="Hemopexin_CS"/>
</dbReference>
<keyword evidence="2" id="KW-0964">Secreted</keyword>
<dbReference type="PRINTS" id="PR01217">
    <property type="entry name" value="PRICHEXTENSN"/>
</dbReference>
<dbReference type="EMBL" id="CAWUFR010000175">
    <property type="protein sequence ID" value="CAK6971309.1"/>
    <property type="molecule type" value="Genomic_DNA"/>
</dbReference>
<dbReference type="SMART" id="SM00201">
    <property type="entry name" value="SO"/>
    <property type="match status" value="2"/>
</dbReference>
<dbReference type="PROSITE" id="PS00024">
    <property type="entry name" value="HEMOPEXIN"/>
    <property type="match status" value="1"/>
</dbReference>
<dbReference type="PRINTS" id="PR00022">
    <property type="entry name" value="SOMATOMEDINB"/>
</dbReference>
<dbReference type="GO" id="GO:0005615">
    <property type="term" value="C:extracellular space"/>
    <property type="evidence" value="ECO:0007669"/>
    <property type="project" value="TreeGrafter"/>
</dbReference>
<feature type="domain" description="SMB" evidence="10">
    <location>
        <begin position="61"/>
        <end position="104"/>
    </location>
</feature>
<dbReference type="PANTHER" id="PTHR22917:SF1">
    <property type="entry name" value="PROTEOGLYCAN 4"/>
    <property type="match status" value="1"/>
</dbReference>
<dbReference type="InterPro" id="IPR020436">
    <property type="entry name" value="SMB_chordata"/>
</dbReference>
<comment type="subcellular location">
    <subcellularLocation>
        <location evidence="1">Secreted</location>
    </subcellularLocation>
</comment>
<dbReference type="InterPro" id="IPR036375">
    <property type="entry name" value="Hemopexin-like_dom_sf"/>
</dbReference>
<protein>
    <submittedName>
        <fullName evidence="11">Proteoglycan 4b isoform X2</fullName>
    </submittedName>
</protein>
<feature type="compositionally biased region" description="Pro residues" evidence="8">
    <location>
        <begin position="400"/>
        <end position="410"/>
    </location>
</feature>
<dbReference type="PANTHER" id="PTHR22917">
    <property type="entry name" value="HEMOPEXIN DOMAIN-CONTAINING PROTEIN"/>
    <property type="match status" value="1"/>
</dbReference>
<dbReference type="GO" id="GO:0005044">
    <property type="term" value="F:scavenger receptor activity"/>
    <property type="evidence" value="ECO:0007669"/>
    <property type="project" value="InterPro"/>
</dbReference>
<keyword evidence="4" id="KW-0677">Repeat</keyword>
<reference evidence="11 12" key="1">
    <citation type="submission" date="2024-01" db="EMBL/GenBank/DDBJ databases">
        <authorList>
            <person name="Alioto T."/>
            <person name="Alioto T."/>
            <person name="Gomez Garrido J."/>
        </authorList>
    </citation>
    <scope>NUCLEOTIDE SEQUENCE [LARGE SCALE GENOMIC DNA]</scope>
</reference>
<proteinExistence type="predicted"/>
<feature type="compositionally biased region" description="Low complexity" evidence="8">
    <location>
        <begin position="317"/>
        <end position="336"/>
    </location>
</feature>
<dbReference type="InterPro" id="IPR018487">
    <property type="entry name" value="Hemopexin-like_repeat"/>
</dbReference>
<feature type="repeat" description="Hemopexin" evidence="7">
    <location>
        <begin position="492"/>
        <end position="539"/>
    </location>
</feature>
<evidence type="ECO:0000256" key="5">
    <source>
        <dbReference type="ARBA" id="ARBA00023157"/>
    </source>
</evidence>
<dbReference type="Pfam" id="PF01033">
    <property type="entry name" value="Somatomedin_B"/>
    <property type="match status" value="2"/>
</dbReference>
<dbReference type="InterPro" id="IPR036024">
    <property type="entry name" value="Somatomedin_B-like_dom_sf"/>
</dbReference>
<name>A0AAV1PK59_SCOSC</name>
<dbReference type="PROSITE" id="PS51642">
    <property type="entry name" value="HEMOPEXIN_2"/>
    <property type="match status" value="1"/>
</dbReference>
<keyword evidence="6" id="KW-0325">Glycoprotein</keyword>
<feature type="chain" id="PRO_5043931602" evidence="9">
    <location>
        <begin position="22"/>
        <end position="679"/>
    </location>
</feature>